<dbReference type="PROSITE" id="PS51755">
    <property type="entry name" value="OMPR_PHOB"/>
    <property type="match status" value="1"/>
</dbReference>
<organism evidence="10 11">
    <name type="scientific">Pseudoxanthomonas composti</name>
    <dbReference type="NCBI Taxonomy" id="2137479"/>
    <lineage>
        <taxon>Bacteria</taxon>
        <taxon>Pseudomonadati</taxon>
        <taxon>Pseudomonadota</taxon>
        <taxon>Gammaproteobacteria</taxon>
        <taxon>Lysobacterales</taxon>
        <taxon>Lysobacteraceae</taxon>
        <taxon>Pseudoxanthomonas</taxon>
    </lineage>
</organism>
<evidence type="ECO:0000256" key="3">
    <source>
        <dbReference type="ARBA" id="ARBA00023015"/>
    </source>
</evidence>
<dbReference type="PANTHER" id="PTHR48111">
    <property type="entry name" value="REGULATOR OF RPOS"/>
    <property type="match status" value="1"/>
</dbReference>
<evidence type="ECO:0000256" key="6">
    <source>
        <dbReference type="PROSITE-ProRule" id="PRU00169"/>
    </source>
</evidence>
<reference evidence="10 11" key="1">
    <citation type="submission" date="2019-01" db="EMBL/GenBank/DDBJ databases">
        <title>Pseudoxanthomonas composti sp. nov., isolated from compost.</title>
        <authorList>
            <person name="Yang G."/>
        </authorList>
    </citation>
    <scope>NUCLEOTIDE SEQUENCE [LARGE SCALE GENOMIC DNA]</scope>
    <source>
        <strain evidence="10 11">GSS15</strain>
    </source>
</reference>
<dbReference type="GO" id="GO:0006355">
    <property type="term" value="P:regulation of DNA-templated transcription"/>
    <property type="evidence" value="ECO:0007669"/>
    <property type="project" value="InterPro"/>
</dbReference>
<evidence type="ECO:0000259" key="8">
    <source>
        <dbReference type="PROSITE" id="PS50110"/>
    </source>
</evidence>
<feature type="domain" description="Response regulatory" evidence="8">
    <location>
        <begin position="7"/>
        <end position="119"/>
    </location>
</feature>
<accession>A0A4Q1JXZ6</accession>
<dbReference type="AlphaFoldDB" id="A0A4Q1JXZ6"/>
<dbReference type="Gene3D" id="1.10.10.10">
    <property type="entry name" value="Winged helix-like DNA-binding domain superfamily/Winged helix DNA-binding domain"/>
    <property type="match status" value="1"/>
</dbReference>
<feature type="domain" description="OmpR/PhoB-type" evidence="9">
    <location>
        <begin position="130"/>
        <end position="229"/>
    </location>
</feature>
<dbReference type="CDD" id="cd00383">
    <property type="entry name" value="trans_reg_C"/>
    <property type="match status" value="1"/>
</dbReference>
<dbReference type="InterPro" id="IPR039420">
    <property type="entry name" value="WalR-like"/>
</dbReference>
<gene>
    <name evidence="10" type="ORF">EPA99_03320</name>
</gene>
<dbReference type="InterPro" id="IPR011006">
    <property type="entry name" value="CheY-like_superfamily"/>
</dbReference>
<comment type="caution">
    <text evidence="10">The sequence shown here is derived from an EMBL/GenBank/DDBJ whole genome shotgun (WGS) entry which is preliminary data.</text>
</comment>
<evidence type="ECO:0000313" key="10">
    <source>
        <dbReference type="EMBL" id="RXR07554.1"/>
    </source>
</evidence>
<dbReference type="EMBL" id="SAWZ01000002">
    <property type="protein sequence ID" value="RXR07554.1"/>
    <property type="molecule type" value="Genomic_DNA"/>
</dbReference>
<evidence type="ECO:0000256" key="4">
    <source>
        <dbReference type="ARBA" id="ARBA00023125"/>
    </source>
</evidence>
<dbReference type="InterPro" id="IPR016032">
    <property type="entry name" value="Sig_transdc_resp-reg_C-effctor"/>
</dbReference>
<name>A0A4Q1JXZ6_9GAMM</name>
<keyword evidence="1 6" id="KW-0597">Phosphoprotein</keyword>
<dbReference type="SUPFAM" id="SSF46894">
    <property type="entry name" value="C-terminal effector domain of the bipartite response regulators"/>
    <property type="match status" value="1"/>
</dbReference>
<evidence type="ECO:0000313" key="11">
    <source>
        <dbReference type="Proteomes" id="UP000289784"/>
    </source>
</evidence>
<keyword evidence="5" id="KW-0804">Transcription</keyword>
<evidence type="ECO:0000256" key="2">
    <source>
        <dbReference type="ARBA" id="ARBA00023012"/>
    </source>
</evidence>
<dbReference type="GO" id="GO:0000976">
    <property type="term" value="F:transcription cis-regulatory region binding"/>
    <property type="evidence" value="ECO:0007669"/>
    <property type="project" value="TreeGrafter"/>
</dbReference>
<dbReference type="PROSITE" id="PS50110">
    <property type="entry name" value="RESPONSE_REGULATORY"/>
    <property type="match status" value="1"/>
</dbReference>
<feature type="modified residue" description="4-aspartylphosphate" evidence="6">
    <location>
        <position position="56"/>
    </location>
</feature>
<evidence type="ECO:0000256" key="5">
    <source>
        <dbReference type="ARBA" id="ARBA00023163"/>
    </source>
</evidence>
<protein>
    <submittedName>
        <fullName evidence="10">Response regulator transcription factor</fullName>
    </submittedName>
</protein>
<dbReference type="SUPFAM" id="SSF52172">
    <property type="entry name" value="CheY-like"/>
    <property type="match status" value="1"/>
</dbReference>
<evidence type="ECO:0000256" key="1">
    <source>
        <dbReference type="ARBA" id="ARBA00022553"/>
    </source>
</evidence>
<feature type="DNA-binding region" description="OmpR/PhoB-type" evidence="7">
    <location>
        <begin position="130"/>
        <end position="229"/>
    </location>
</feature>
<dbReference type="OrthoDB" id="9802426at2"/>
<keyword evidence="2" id="KW-0902">Two-component regulatory system</keyword>
<proteinExistence type="predicted"/>
<dbReference type="SMART" id="SM00862">
    <property type="entry name" value="Trans_reg_C"/>
    <property type="match status" value="1"/>
</dbReference>
<dbReference type="Pfam" id="PF00486">
    <property type="entry name" value="Trans_reg_C"/>
    <property type="match status" value="1"/>
</dbReference>
<evidence type="ECO:0000256" key="7">
    <source>
        <dbReference type="PROSITE-ProRule" id="PRU01091"/>
    </source>
</evidence>
<evidence type="ECO:0000259" key="9">
    <source>
        <dbReference type="PROSITE" id="PS51755"/>
    </source>
</evidence>
<dbReference type="GO" id="GO:0032993">
    <property type="term" value="C:protein-DNA complex"/>
    <property type="evidence" value="ECO:0007669"/>
    <property type="project" value="TreeGrafter"/>
</dbReference>
<dbReference type="Proteomes" id="UP000289784">
    <property type="component" value="Unassembled WGS sequence"/>
</dbReference>
<keyword evidence="4 7" id="KW-0238">DNA-binding</keyword>
<dbReference type="InterPro" id="IPR001867">
    <property type="entry name" value="OmpR/PhoB-type_DNA-bd"/>
</dbReference>
<dbReference type="Gene3D" id="3.40.50.2300">
    <property type="match status" value="1"/>
</dbReference>
<dbReference type="InterPro" id="IPR001789">
    <property type="entry name" value="Sig_transdc_resp-reg_receiver"/>
</dbReference>
<dbReference type="Gene3D" id="6.10.250.690">
    <property type="match status" value="1"/>
</dbReference>
<sequence>MAGKDNRIVVVEDDESVREAIVAYLRRHGFHVLGTDDAAGLDALLRSQPADLVILDIMLPGEDGLSICRRLSQDGPPVLLLSALVEVTDRVVGLELGAFDYLGKPFDPRELLARVRAILRRQAPRPPASTRPYLFSGWVFEADSHRLTAPNGAELALTAGEARMLLAFVRHPHRVLSRDRLLDLTHEAVEGPFDRAIDLAVSRLRRRLAAAGGAALIETVRSLGYRFQAPVTRT</sequence>
<dbReference type="SMART" id="SM00448">
    <property type="entry name" value="REC"/>
    <property type="match status" value="1"/>
</dbReference>
<dbReference type="InterPro" id="IPR036388">
    <property type="entry name" value="WH-like_DNA-bd_sf"/>
</dbReference>
<dbReference type="GO" id="GO:0000156">
    <property type="term" value="F:phosphorelay response regulator activity"/>
    <property type="evidence" value="ECO:0007669"/>
    <property type="project" value="TreeGrafter"/>
</dbReference>
<dbReference type="Pfam" id="PF00072">
    <property type="entry name" value="Response_reg"/>
    <property type="match status" value="1"/>
</dbReference>
<dbReference type="PANTHER" id="PTHR48111:SF4">
    <property type="entry name" value="DNA-BINDING DUAL TRANSCRIPTIONAL REGULATOR OMPR"/>
    <property type="match status" value="1"/>
</dbReference>
<keyword evidence="11" id="KW-1185">Reference proteome</keyword>
<keyword evidence="3" id="KW-0805">Transcription regulation</keyword>
<dbReference type="GO" id="GO:0005829">
    <property type="term" value="C:cytosol"/>
    <property type="evidence" value="ECO:0007669"/>
    <property type="project" value="TreeGrafter"/>
</dbReference>